<keyword evidence="2" id="KW-1185">Reference proteome</keyword>
<dbReference type="SUPFAM" id="SSF81383">
    <property type="entry name" value="F-box domain"/>
    <property type="match status" value="1"/>
</dbReference>
<dbReference type="CTD" id="201456"/>
<dbReference type="OrthoDB" id="3219396at2759"/>
<dbReference type="PANTHER" id="PTHR46731:SF1">
    <property type="entry name" value="F-BOX ONLY PROTEIN 15"/>
    <property type="match status" value="1"/>
</dbReference>
<dbReference type="InterPro" id="IPR036047">
    <property type="entry name" value="F-box-like_dom_sf"/>
</dbReference>
<accession>A0A9B0T4S8</accession>
<proteinExistence type="predicted"/>
<dbReference type="GeneID" id="102815521"/>
<sequence length="434" mass="49034">MPSEILLKIFSYLDAVNLLCIGCVSRRFYHLASDNFLWVRIYSAAFPPKRSGWKANPMEKTVVCVALLSLEDREAGYWKKEYIAKQVASMRGAVAQLVKPVNPYTGLPAKVKEVLRVSGLGWVLTLRDKSGKESIIEQADLSVNDTSVTVVWHGTNWPPLATLSTIDLYGVMPVFMDRYRSPTRNGLRWRSLIAQYSLSGLAETTPVGCDKLVRVFCLNPGLVVGLWKREEELAFVMANLHLHQLMERSTRGSVTTPYELPPHSPFLDDVPEYGLQGYQLHVDLHNGRASYLCSTFRNLFSNKGDIENGYVKLIVINFENNTEHVPLIGKVGLSWRTNVFEGCIKSCSIMDVTLLDDSGKPFWCLSSPVCMSRSTSPCGTCLFLGQRYCIDYVDAEGRVHMDLVWIEKTEEYFIVSLVLYLSIAKINHWFGTKY</sequence>
<dbReference type="AlphaFoldDB" id="A0A9B0T4S8"/>
<protein>
    <submittedName>
        <fullName evidence="3">F-box only protein 15</fullName>
    </submittedName>
</protein>
<dbReference type="CDD" id="cd22093">
    <property type="entry name" value="F-box_FBXO15"/>
    <property type="match status" value="1"/>
</dbReference>
<dbReference type="SMART" id="SM00256">
    <property type="entry name" value="FBOX"/>
    <property type="match status" value="1"/>
</dbReference>
<dbReference type="PROSITE" id="PS50181">
    <property type="entry name" value="FBOX"/>
    <property type="match status" value="1"/>
</dbReference>
<evidence type="ECO:0000313" key="3">
    <source>
        <dbReference type="RefSeq" id="XP_006837617.1"/>
    </source>
</evidence>
<evidence type="ECO:0000259" key="1">
    <source>
        <dbReference type="PROSITE" id="PS50181"/>
    </source>
</evidence>
<dbReference type="RefSeq" id="XP_006837617.1">
    <property type="nucleotide sequence ID" value="XM_006837554.1"/>
</dbReference>
<dbReference type="PANTHER" id="PTHR46731">
    <property type="entry name" value="F-BOX ONLY PROTEIN 15"/>
    <property type="match status" value="1"/>
</dbReference>
<organism evidence="2 3">
    <name type="scientific">Chrysochloris asiatica</name>
    <name type="common">Cape golden mole</name>
    <dbReference type="NCBI Taxonomy" id="185453"/>
    <lineage>
        <taxon>Eukaryota</taxon>
        <taxon>Metazoa</taxon>
        <taxon>Chordata</taxon>
        <taxon>Craniata</taxon>
        <taxon>Vertebrata</taxon>
        <taxon>Euteleostomi</taxon>
        <taxon>Mammalia</taxon>
        <taxon>Eutheria</taxon>
        <taxon>Afrotheria</taxon>
        <taxon>Chrysochloridae</taxon>
        <taxon>Chrysochlorinae</taxon>
        <taxon>Chrysochloris</taxon>
    </lineage>
</organism>
<dbReference type="Pfam" id="PF12937">
    <property type="entry name" value="F-box-like"/>
    <property type="match status" value="1"/>
</dbReference>
<evidence type="ECO:0000313" key="2">
    <source>
        <dbReference type="Proteomes" id="UP000504623"/>
    </source>
</evidence>
<dbReference type="GO" id="GO:0019005">
    <property type="term" value="C:SCF ubiquitin ligase complex"/>
    <property type="evidence" value="ECO:0007669"/>
    <property type="project" value="TreeGrafter"/>
</dbReference>
<dbReference type="Proteomes" id="UP000504623">
    <property type="component" value="Unplaced"/>
</dbReference>
<dbReference type="InterPro" id="IPR001810">
    <property type="entry name" value="F-box_dom"/>
</dbReference>
<feature type="domain" description="F-box" evidence="1">
    <location>
        <begin position="1"/>
        <end position="41"/>
    </location>
</feature>
<reference evidence="3" key="1">
    <citation type="submission" date="2025-08" db="UniProtKB">
        <authorList>
            <consortium name="RefSeq"/>
        </authorList>
    </citation>
    <scope>IDENTIFICATION</scope>
    <source>
        <tissue evidence="3">Spleen</tissue>
    </source>
</reference>
<name>A0A9B0T4S8_CHRAS</name>
<gene>
    <name evidence="3" type="primary">FBXO15</name>
</gene>
<dbReference type="Gene3D" id="1.20.1280.50">
    <property type="match status" value="1"/>
</dbReference>